<protein>
    <submittedName>
        <fullName evidence="1">Arginine/lysine/ornithine decarboxylase</fullName>
    </submittedName>
</protein>
<dbReference type="Proteomes" id="UP000247480">
    <property type="component" value="Unassembled WGS sequence"/>
</dbReference>
<reference evidence="1 2" key="1">
    <citation type="submission" date="2018-04" db="EMBL/GenBank/DDBJ databases">
        <title>Draft genome sequence of Pseudomonas syringae pv. actinidiae biovar 1 strains isolated from kiwifruit in Kagawa prefecture.</title>
        <authorList>
            <person name="Tabuchi M."/>
            <person name="Saito M."/>
            <person name="Fujiwara S."/>
            <person name="Sasa N."/>
            <person name="Akimitsu K."/>
            <person name="Gomi K."/>
            <person name="Konishi-Sugita S."/>
            <person name="Hamano K."/>
            <person name="Kataoka I."/>
        </authorList>
    </citation>
    <scope>NUCLEOTIDE SEQUENCE [LARGE SCALE GENOMIC DNA]</scope>
    <source>
        <strain evidence="1 2">MAFF212206</strain>
    </source>
</reference>
<gene>
    <name evidence="1" type="ORF">KPSA1_04905</name>
</gene>
<evidence type="ECO:0000313" key="2">
    <source>
        <dbReference type="Proteomes" id="UP000247480"/>
    </source>
</evidence>
<name>A0A2V0QEU8_PSESF</name>
<sequence>MRPVTADLMHHPAAAVLAGFLLVPHTQQFDCHFYVNGHSFAGKRLKPMPFRTAIG</sequence>
<dbReference type="AlphaFoldDB" id="A0A2V0QEU8"/>
<dbReference type="EMBL" id="BGJZ01000241">
    <property type="protein sequence ID" value="GBH11464.1"/>
    <property type="molecule type" value="Genomic_DNA"/>
</dbReference>
<evidence type="ECO:0000313" key="1">
    <source>
        <dbReference type="EMBL" id="GBH11464.1"/>
    </source>
</evidence>
<accession>A0A2V0QEU8</accession>
<organism evidence="1 2">
    <name type="scientific">Pseudomonas syringae pv. actinidiae</name>
    <dbReference type="NCBI Taxonomy" id="103796"/>
    <lineage>
        <taxon>Bacteria</taxon>
        <taxon>Pseudomonadati</taxon>
        <taxon>Pseudomonadota</taxon>
        <taxon>Gammaproteobacteria</taxon>
        <taxon>Pseudomonadales</taxon>
        <taxon>Pseudomonadaceae</taxon>
        <taxon>Pseudomonas</taxon>
        <taxon>Pseudomonas syringae</taxon>
    </lineage>
</organism>
<proteinExistence type="predicted"/>
<comment type="caution">
    <text evidence="1">The sequence shown here is derived from an EMBL/GenBank/DDBJ whole genome shotgun (WGS) entry which is preliminary data.</text>
</comment>